<dbReference type="InterPro" id="IPR036388">
    <property type="entry name" value="WH-like_DNA-bd_sf"/>
</dbReference>
<gene>
    <name evidence="8" type="ORF">CDL12_13725</name>
</gene>
<evidence type="ECO:0000256" key="5">
    <source>
        <dbReference type="PIRSR" id="PIRSR005739-1"/>
    </source>
</evidence>
<dbReference type="GO" id="GO:0047763">
    <property type="term" value="F:caffeate O-methyltransferase activity"/>
    <property type="evidence" value="ECO:0007669"/>
    <property type="project" value="UniProtKB-EC"/>
</dbReference>
<evidence type="ECO:0000256" key="3">
    <source>
        <dbReference type="ARBA" id="ARBA00022691"/>
    </source>
</evidence>
<keyword evidence="3" id="KW-0949">S-adenosyl-L-methionine</keyword>
<evidence type="ECO:0000313" key="9">
    <source>
        <dbReference type="Proteomes" id="UP000231279"/>
    </source>
</evidence>
<dbReference type="OrthoDB" id="1606438at2759"/>
<evidence type="ECO:0000313" key="8">
    <source>
        <dbReference type="EMBL" id="PIN13652.1"/>
    </source>
</evidence>
<evidence type="ECO:0000256" key="1">
    <source>
        <dbReference type="ARBA" id="ARBA00022603"/>
    </source>
</evidence>
<dbReference type="Gene3D" id="3.40.50.150">
    <property type="entry name" value="Vaccinia Virus protein VP39"/>
    <property type="match status" value="1"/>
</dbReference>
<dbReference type="GO" id="GO:0009813">
    <property type="term" value="P:flavonoid biosynthetic process"/>
    <property type="evidence" value="ECO:0007669"/>
    <property type="project" value="UniProtKB-ARBA"/>
</dbReference>
<dbReference type="GO" id="GO:0032259">
    <property type="term" value="P:methylation"/>
    <property type="evidence" value="ECO:0007669"/>
    <property type="project" value="UniProtKB-KW"/>
</dbReference>
<dbReference type="Gene3D" id="1.10.10.10">
    <property type="entry name" value="Winged helix-like DNA-binding domain superfamily/Winged helix DNA-binding domain"/>
    <property type="match status" value="1"/>
</dbReference>
<keyword evidence="1 8" id="KW-0489">Methyltransferase</keyword>
<reference evidence="9" key="1">
    <citation type="journal article" date="2018" name="Gigascience">
        <title>Genome assembly of the Pink Ipe (Handroanthus impetiginosus, Bignoniaceae), a highly valued, ecologically keystone Neotropical timber forest tree.</title>
        <authorList>
            <person name="Silva-Junior O.B."/>
            <person name="Grattapaglia D."/>
            <person name="Novaes E."/>
            <person name="Collevatti R.G."/>
        </authorList>
    </citation>
    <scope>NUCLEOTIDE SEQUENCE [LARGE SCALE GENOMIC DNA]</scope>
    <source>
        <strain evidence="9">cv. UFG-1</strain>
    </source>
</reference>
<dbReference type="Pfam" id="PF00891">
    <property type="entry name" value="Methyltransf_2"/>
    <property type="match status" value="1"/>
</dbReference>
<dbReference type="FunFam" id="3.40.50.150:FF:000061">
    <property type="entry name" value="Caffeic acid O-methyltransferase"/>
    <property type="match status" value="1"/>
</dbReference>
<dbReference type="SUPFAM" id="SSF46785">
    <property type="entry name" value="Winged helix' DNA-binding domain"/>
    <property type="match status" value="1"/>
</dbReference>
<dbReference type="EMBL" id="NKXS01002431">
    <property type="protein sequence ID" value="PIN13652.1"/>
    <property type="molecule type" value="Genomic_DNA"/>
</dbReference>
<evidence type="ECO:0000259" key="6">
    <source>
        <dbReference type="Pfam" id="PF00891"/>
    </source>
</evidence>
<dbReference type="PANTHER" id="PTHR11746">
    <property type="entry name" value="O-METHYLTRANSFERASE"/>
    <property type="match status" value="1"/>
</dbReference>
<dbReference type="PIRSF" id="PIRSF005739">
    <property type="entry name" value="O-mtase"/>
    <property type="match status" value="1"/>
</dbReference>
<dbReference type="InterPro" id="IPR001077">
    <property type="entry name" value="COMT_C"/>
</dbReference>
<evidence type="ECO:0000256" key="2">
    <source>
        <dbReference type="ARBA" id="ARBA00022679"/>
    </source>
</evidence>
<sequence length="354" mass="39249">MENKPYEDACLFAMQLTSGSVLPMVLKTVIELDLLELIKKAGPEAKASAAEIAAQLPTNNPGAAGMIDRILQLLTAHSVLVCELKLLPDGGGVERRYSLSPVGEFLTRNEDGVSVGPTCLMNQDRVFMEPWYHLKDAILEGGIPFNRTYGMSAFEYFAKDPRFSRIFNQSMHEESIIIMKKIVEEYKGFEGLKTLVDVGGGIGASLKMIISKYPSIKGINFDLPYVIQNAPSYPGVEHISGDMFDSVPKADAIFMKWICHDWSDSDCEKLLKNCYEALPENGKVIIAETVLPEKPNTRLNSLQAAHSDVMMLAYTPGGKERSKGEFEVLAKKAGFKQLTIVCSALKIWIMEFHK</sequence>
<dbReference type="InterPro" id="IPR016461">
    <property type="entry name" value="COMT-like"/>
</dbReference>
<dbReference type="FunFam" id="1.10.10.10:FF:000357">
    <property type="entry name" value="Caffeic acid 3-O-methyltransferase"/>
    <property type="match status" value="1"/>
</dbReference>
<keyword evidence="2 8" id="KW-0808">Transferase</keyword>
<organism evidence="8 9">
    <name type="scientific">Handroanthus impetiginosus</name>
    <dbReference type="NCBI Taxonomy" id="429701"/>
    <lineage>
        <taxon>Eukaryota</taxon>
        <taxon>Viridiplantae</taxon>
        <taxon>Streptophyta</taxon>
        <taxon>Embryophyta</taxon>
        <taxon>Tracheophyta</taxon>
        <taxon>Spermatophyta</taxon>
        <taxon>Magnoliopsida</taxon>
        <taxon>eudicotyledons</taxon>
        <taxon>Gunneridae</taxon>
        <taxon>Pentapetalae</taxon>
        <taxon>asterids</taxon>
        <taxon>lamiids</taxon>
        <taxon>Lamiales</taxon>
        <taxon>Bignoniaceae</taxon>
        <taxon>Crescentiina</taxon>
        <taxon>Tabebuia alliance</taxon>
        <taxon>Handroanthus</taxon>
    </lineage>
</organism>
<accession>A0A2G9H806</accession>
<dbReference type="Pfam" id="PF08100">
    <property type="entry name" value="Dimerisation"/>
    <property type="match status" value="1"/>
</dbReference>
<dbReference type="InterPro" id="IPR029063">
    <property type="entry name" value="SAM-dependent_MTases_sf"/>
</dbReference>
<dbReference type="PROSITE" id="PS51683">
    <property type="entry name" value="SAM_OMT_II"/>
    <property type="match status" value="1"/>
</dbReference>
<dbReference type="GO" id="GO:0046983">
    <property type="term" value="F:protein dimerization activity"/>
    <property type="evidence" value="ECO:0007669"/>
    <property type="project" value="InterPro"/>
</dbReference>
<dbReference type="EC" id="2.1.1.68" evidence="8"/>
<feature type="domain" description="O-methyltransferase dimerisation" evidence="7">
    <location>
        <begin position="14"/>
        <end position="108"/>
    </location>
</feature>
<comment type="caution">
    <text evidence="8">The sequence shown here is derived from an EMBL/GenBank/DDBJ whole genome shotgun (WGS) entry which is preliminary data.</text>
</comment>
<protein>
    <submittedName>
        <fullName evidence="8">Hydroxyindole-O-methyltransferase</fullName>
        <ecNumber evidence="8">2.1.1.68</ecNumber>
    </submittedName>
</protein>
<feature type="domain" description="O-methyltransferase C-terminal" evidence="6">
    <location>
        <begin position="131"/>
        <end position="336"/>
    </location>
</feature>
<dbReference type="InterPro" id="IPR036390">
    <property type="entry name" value="WH_DNA-bd_sf"/>
</dbReference>
<evidence type="ECO:0000256" key="4">
    <source>
        <dbReference type="ARBA" id="ARBA00034481"/>
    </source>
</evidence>
<keyword evidence="9" id="KW-1185">Reference proteome</keyword>
<evidence type="ECO:0000259" key="7">
    <source>
        <dbReference type="Pfam" id="PF08100"/>
    </source>
</evidence>
<proteinExistence type="inferred from homology"/>
<dbReference type="Proteomes" id="UP000231279">
    <property type="component" value="Unassembled WGS sequence"/>
</dbReference>
<comment type="similarity">
    <text evidence="4">Belongs to the class I-like SAM-binding methyltransferase superfamily. Cation-independent O-methyltransferase family. COMT subfamily.</text>
</comment>
<dbReference type="SUPFAM" id="SSF53335">
    <property type="entry name" value="S-adenosyl-L-methionine-dependent methyltransferases"/>
    <property type="match status" value="1"/>
</dbReference>
<feature type="active site" description="Proton acceptor" evidence="5">
    <location>
        <position position="260"/>
    </location>
</feature>
<dbReference type="AlphaFoldDB" id="A0A2G9H806"/>
<dbReference type="InterPro" id="IPR012967">
    <property type="entry name" value="COMT_dimerisation"/>
</dbReference>
<dbReference type="GO" id="GO:0008757">
    <property type="term" value="F:S-adenosylmethionine-dependent methyltransferase activity"/>
    <property type="evidence" value="ECO:0007669"/>
    <property type="project" value="UniProtKB-ARBA"/>
</dbReference>
<name>A0A2G9H806_9LAMI</name>
<dbReference type="STRING" id="429701.A0A2G9H806"/>